<protein>
    <submittedName>
        <fullName evidence="1">Uncharacterized protein</fullName>
    </submittedName>
</protein>
<evidence type="ECO:0000313" key="1">
    <source>
        <dbReference type="EMBL" id="KAK3707257.1"/>
    </source>
</evidence>
<dbReference type="EMBL" id="JAUTXU010000112">
    <property type="protein sequence ID" value="KAK3707257.1"/>
    <property type="molecule type" value="Genomic_DNA"/>
</dbReference>
<reference evidence="1" key="1">
    <citation type="submission" date="2023-07" db="EMBL/GenBank/DDBJ databases">
        <title>Black Yeasts Isolated from many extreme environments.</title>
        <authorList>
            <person name="Coleine C."/>
            <person name="Stajich J.E."/>
            <person name="Selbmann L."/>
        </authorList>
    </citation>
    <scope>NUCLEOTIDE SEQUENCE</scope>
    <source>
        <strain evidence="1">CCFEE 5714</strain>
    </source>
</reference>
<organism evidence="1 2">
    <name type="scientific">Vermiconidia calcicola</name>
    <dbReference type="NCBI Taxonomy" id="1690605"/>
    <lineage>
        <taxon>Eukaryota</taxon>
        <taxon>Fungi</taxon>
        <taxon>Dikarya</taxon>
        <taxon>Ascomycota</taxon>
        <taxon>Pezizomycotina</taxon>
        <taxon>Dothideomycetes</taxon>
        <taxon>Dothideomycetidae</taxon>
        <taxon>Mycosphaerellales</taxon>
        <taxon>Extremaceae</taxon>
        <taxon>Vermiconidia</taxon>
    </lineage>
</organism>
<dbReference type="Proteomes" id="UP001281147">
    <property type="component" value="Unassembled WGS sequence"/>
</dbReference>
<comment type="caution">
    <text evidence="1">The sequence shown here is derived from an EMBL/GenBank/DDBJ whole genome shotgun (WGS) entry which is preliminary data.</text>
</comment>
<keyword evidence="2" id="KW-1185">Reference proteome</keyword>
<name>A0ACC3N081_9PEZI</name>
<evidence type="ECO:0000313" key="2">
    <source>
        <dbReference type="Proteomes" id="UP001281147"/>
    </source>
</evidence>
<sequence>MPPRTNGMAAKALAADQSTLDGGITTSSIMTTRAEPTCAAAPPKPNRKQKPRSIPVPDEGSWYTRAKTGPEPTNTDTDPTKTSDSTAKPTTKPVKAAAKKPAASETPNAKAKITSTVSANGAVKKRGRPKKEKAPGMYSVISNHAPTMNSFASLSRGWSGGNSVLVRPTERTKNIKKRILKEKAARALLEKKKLQMGVKIQEKEEAVVEVKKDKTSKETTSGKDGKGLLGLEKHIRARIWRYAVVYPSHFVWPDSVSGKEQPDLAMVCREIREEVLPIYYAENIFAVDVSPTSLSVAQQDVATFFGGTKKTKAAAKTAQDHPKADIKASKIATWAAVLEERGWFSMIRHWCFTYAPDSSIRKDSEDNSLVVSVNFFTREDRSWHTHGPEVHRDAFCVLGFRKCKIQLSPDWVNEAVYQMLDATKGKPIGGEMLVGLVEKVRERVDELVDLRCEDPLMCQRGFVGRVEFA</sequence>
<accession>A0ACC3N081</accession>
<gene>
    <name evidence="1" type="ORF">LTR37_012258</name>
</gene>
<proteinExistence type="predicted"/>